<dbReference type="InterPro" id="IPR004474">
    <property type="entry name" value="LytR_CpsA_psr"/>
</dbReference>
<evidence type="ECO:0000256" key="2">
    <source>
        <dbReference type="SAM" id="MobiDB-lite"/>
    </source>
</evidence>
<evidence type="ECO:0000313" key="6">
    <source>
        <dbReference type="Proteomes" id="UP001219037"/>
    </source>
</evidence>
<dbReference type="PANTHER" id="PTHR33392">
    <property type="entry name" value="POLYISOPRENYL-TEICHOIC ACID--PEPTIDOGLYCAN TEICHOIC ACID TRANSFERASE TAGU"/>
    <property type="match status" value="1"/>
</dbReference>
<sequence>MAKTLSRRDLAAFRQRRFDRFRPDGASVDPLKNPQGATAPERSKRSFLLLALTLLIPGSAQALAGDRSLGRFAMGVTVSLWTLLILVILGALFARDMMVVLASYPTAQFLAVILLAVLAVGWAILWIDTFRLIRFRLLAPGLKPIVAFTTVILMVLTSGSLAYGSVMLNSSRTSLSTIFADSPPIDPVNGRYNFLVMGGDAGEGRQGLRPDSISVASVNADTGKIILFSIPRNFQNTQFSDDSPLWSVYPNGYDCGDQCIINSLYVDVVNDHSDLYPGAEDPGAEAMMDAASGILGIDVQAYVLLDMEGFAQLIDSMGGVTVTTGGWTTHRGNRPDGEWGNAWWGPGTYEFDGKDALAFARSRHWSSDYSRIRRQQCIQQAMLSQFNLPTLLTRFEGILDAGEQIVETDLPQQQLGTFLSLGAKSQQVPMDRLTIGAPDFGDQGERFSTYPDFDEIHSRVSDMLAADDTPLGGSTPAGVNIAPLLTHFAQVRMDVEGDEATGSERGSAASQDPADWPEPPTQADGTEITEEYLMWAEDTYQEALLEDASSTNQYCHPG</sequence>
<feature type="region of interest" description="Disordered" evidence="2">
    <location>
        <begin position="498"/>
        <end position="527"/>
    </location>
</feature>
<comment type="similarity">
    <text evidence="1">Belongs to the LytR/CpsA/Psr (LCP) family.</text>
</comment>
<protein>
    <submittedName>
        <fullName evidence="5">LCP family protein</fullName>
    </submittedName>
</protein>
<evidence type="ECO:0000256" key="1">
    <source>
        <dbReference type="ARBA" id="ARBA00006068"/>
    </source>
</evidence>
<dbReference type="PANTHER" id="PTHR33392:SF6">
    <property type="entry name" value="POLYISOPRENYL-TEICHOIC ACID--PEPTIDOGLYCAN TEICHOIC ACID TRANSFERASE TAGU"/>
    <property type="match status" value="1"/>
</dbReference>
<proteinExistence type="inferred from homology"/>
<dbReference type="RefSeq" id="WP_278158827.1">
    <property type="nucleotide sequence ID" value="NZ_CP121252.1"/>
</dbReference>
<evidence type="ECO:0000256" key="3">
    <source>
        <dbReference type="SAM" id="Phobius"/>
    </source>
</evidence>
<accession>A0ABY8H982</accession>
<dbReference type="Proteomes" id="UP001219037">
    <property type="component" value="Chromosome"/>
</dbReference>
<dbReference type="EMBL" id="CP121252">
    <property type="protein sequence ID" value="WFP17384.1"/>
    <property type="molecule type" value="Genomic_DNA"/>
</dbReference>
<reference evidence="5 6" key="1">
    <citation type="submission" date="2023-04" db="EMBL/GenBank/DDBJ databases">
        <title>Funneling lignin-derived compounds into biodiesel using alkali-halophilic Citricoccus sp. P2.</title>
        <authorList>
            <person name="Luo C.-B."/>
        </authorList>
    </citation>
    <scope>NUCLEOTIDE SEQUENCE [LARGE SCALE GENOMIC DNA]</scope>
    <source>
        <strain evidence="5 6">P2</strain>
    </source>
</reference>
<dbReference type="NCBIfam" id="TIGR00350">
    <property type="entry name" value="lytR_cpsA_psr"/>
    <property type="match status" value="1"/>
</dbReference>
<dbReference type="InterPro" id="IPR050922">
    <property type="entry name" value="LytR/CpsA/Psr_CW_biosynth"/>
</dbReference>
<feature type="transmembrane region" description="Helical" evidence="3">
    <location>
        <begin position="72"/>
        <end position="94"/>
    </location>
</feature>
<feature type="transmembrane region" description="Helical" evidence="3">
    <location>
        <begin position="106"/>
        <end position="125"/>
    </location>
</feature>
<keyword evidence="3" id="KW-0472">Membrane</keyword>
<keyword evidence="3" id="KW-0812">Transmembrane</keyword>
<gene>
    <name evidence="5" type="ORF">P8192_04550</name>
</gene>
<feature type="transmembrane region" description="Helical" evidence="3">
    <location>
        <begin position="145"/>
        <end position="166"/>
    </location>
</feature>
<name>A0ABY8H982_9MICC</name>
<keyword evidence="6" id="KW-1185">Reference proteome</keyword>
<dbReference type="Gene3D" id="3.40.630.190">
    <property type="entry name" value="LCP protein"/>
    <property type="match status" value="1"/>
</dbReference>
<organism evidence="5 6">
    <name type="scientific">Citricoccus muralis</name>
    <dbReference type="NCBI Taxonomy" id="169134"/>
    <lineage>
        <taxon>Bacteria</taxon>
        <taxon>Bacillati</taxon>
        <taxon>Actinomycetota</taxon>
        <taxon>Actinomycetes</taxon>
        <taxon>Micrococcales</taxon>
        <taxon>Micrococcaceae</taxon>
        <taxon>Citricoccus</taxon>
    </lineage>
</organism>
<dbReference type="Pfam" id="PF03816">
    <property type="entry name" value="LytR_cpsA_psr"/>
    <property type="match status" value="1"/>
</dbReference>
<evidence type="ECO:0000313" key="5">
    <source>
        <dbReference type="EMBL" id="WFP17384.1"/>
    </source>
</evidence>
<evidence type="ECO:0000259" key="4">
    <source>
        <dbReference type="Pfam" id="PF03816"/>
    </source>
</evidence>
<feature type="domain" description="Cell envelope-related transcriptional attenuator" evidence="4">
    <location>
        <begin position="209"/>
        <end position="385"/>
    </location>
</feature>
<keyword evidence="3" id="KW-1133">Transmembrane helix</keyword>